<accession>A0A0S4L0T4</accession>
<gene>
    <name evidence="1" type="ORF">VCM_00009</name>
</gene>
<dbReference type="Proteomes" id="UP000204441">
    <property type="component" value="Genome"/>
</dbReference>
<sequence>MNTAVLTLGNVKGYRGHAVSDWCVKVTPDEFVKHLNSTYGDAIVCNVAFAPGDVLRQVSPLLFQAQLNEYQEEVQALFLCQLTQGNDVDIDFHS</sequence>
<proteinExistence type="predicted"/>
<evidence type="ECO:0000313" key="2">
    <source>
        <dbReference type="Proteomes" id="UP000204441"/>
    </source>
</evidence>
<dbReference type="KEGG" id="vg:26798979"/>
<keyword evidence="2" id="KW-1185">Reference proteome</keyword>
<dbReference type="RefSeq" id="YP_009222607.1">
    <property type="nucleotide sequence ID" value="NC_029065.1"/>
</dbReference>
<organism evidence="1 2">
    <name type="scientific">Pseudomonas phage VCM</name>
    <dbReference type="NCBI Taxonomy" id="1729937"/>
    <lineage>
        <taxon>Viruses</taxon>
        <taxon>Duplodnaviria</taxon>
        <taxon>Heunggongvirae</taxon>
        <taxon>Uroviricota</taxon>
        <taxon>Caudoviricetes</taxon>
        <taxon>Vandenendeviridae</taxon>
        <taxon>Gorskivirinae</taxon>
        <taxon>Kremarvirus</taxon>
        <taxon>Kremarvirus VCM</taxon>
        <taxon>Otagovirus VCM</taxon>
    </lineage>
</organism>
<dbReference type="EMBL" id="LN887844">
    <property type="protein sequence ID" value="CUR44228.1"/>
    <property type="molecule type" value="Genomic_DNA"/>
</dbReference>
<protein>
    <submittedName>
        <fullName evidence="1">Uncharacterized protein</fullName>
    </submittedName>
</protein>
<dbReference type="GeneID" id="26798979"/>
<reference evidence="2" key="1">
    <citation type="submission" date="2015-10" db="EMBL/GenBank/DDBJ databases">
        <authorList>
            <person name="Millard A."/>
        </authorList>
    </citation>
    <scope>NUCLEOTIDE SEQUENCE [LARGE SCALE GENOMIC DNA]</scope>
</reference>
<evidence type="ECO:0000313" key="1">
    <source>
        <dbReference type="EMBL" id="CUR44228.1"/>
    </source>
</evidence>
<name>A0A0S4L0T4_9CAUD</name>